<organism evidence="2 3">
    <name type="scientific">Stenotrophomonas humi</name>
    <dbReference type="NCBI Taxonomy" id="405444"/>
    <lineage>
        <taxon>Bacteria</taxon>
        <taxon>Pseudomonadati</taxon>
        <taxon>Pseudomonadota</taxon>
        <taxon>Gammaproteobacteria</taxon>
        <taxon>Lysobacterales</taxon>
        <taxon>Lysobacteraceae</taxon>
        <taxon>Stenotrophomonas</taxon>
    </lineage>
</organism>
<keyword evidence="2" id="KW-0808">Transferase</keyword>
<evidence type="ECO:0000313" key="2">
    <source>
        <dbReference type="EMBL" id="KRG62730.1"/>
    </source>
</evidence>
<sequence length="189" mass="20397">MKAVIAAGADRKSSAIVFEGLLLRPLEDGDAPVFVEAVRESVESISRWMPWASHDYSAAQALEWFAACRAQRAAATALEFGIFSQDTGIFLGGAGLNEIRRDHRFCNLGYWVRQSRQGQGIASRCVRALAAHAFASEGLQRVEIVVAVGNTASEKVALKSGALREGIARNRLMINDLAVPAHMFSLAPA</sequence>
<dbReference type="PROSITE" id="PS51186">
    <property type="entry name" value="GNAT"/>
    <property type="match status" value="1"/>
</dbReference>
<dbReference type="PANTHER" id="PTHR43441:SF10">
    <property type="entry name" value="ACETYLTRANSFERASE"/>
    <property type="match status" value="1"/>
</dbReference>
<dbReference type="PATRIC" id="fig|405444.3.peg.2265"/>
<dbReference type="OrthoDB" id="5292292at2"/>
<comment type="caution">
    <text evidence="2">The sequence shown here is derived from an EMBL/GenBank/DDBJ whole genome shotgun (WGS) entry which is preliminary data.</text>
</comment>
<feature type="domain" description="N-acetyltransferase" evidence="1">
    <location>
        <begin position="21"/>
        <end position="178"/>
    </location>
</feature>
<dbReference type="InterPro" id="IPR000182">
    <property type="entry name" value="GNAT_dom"/>
</dbReference>
<gene>
    <name evidence="2" type="ORF">ABB26_15765</name>
</gene>
<reference evidence="2 3" key="1">
    <citation type="submission" date="2015-05" db="EMBL/GenBank/DDBJ databases">
        <title>Genome sequencing and analysis of members of genus Stenotrophomonas.</title>
        <authorList>
            <person name="Patil P.P."/>
            <person name="Midha S."/>
            <person name="Patil P.B."/>
        </authorList>
    </citation>
    <scope>NUCLEOTIDE SEQUENCE [LARGE SCALE GENOMIC DNA]</scope>
    <source>
        <strain evidence="2 3">DSM 18929</strain>
    </source>
</reference>
<dbReference type="Gene3D" id="3.40.630.30">
    <property type="match status" value="1"/>
</dbReference>
<evidence type="ECO:0000259" key="1">
    <source>
        <dbReference type="PROSITE" id="PS51186"/>
    </source>
</evidence>
<dbReference type="PANTHER" id="PTHR43441">
    <property type="entry name" value="RIBOSOMAL-PROTEIN-SERINE ACETYLTRANSFERASE"/>
    <property type="match status" value="1"/>
</dbReference>
<dbReference type="SUPFAM" id="SSF55729">
    <property type="entry name" value="Acyl-CoA N-acyltransferases (Nat)"/>
    <property type="match status" value="1"/>
</dbReference>
<dbReference type="GO" id="GO:0008999">
    <property type="term" value="F:protein-N-terminal-alanine acetyltransferase activity"/>
    <property type="evidence" value="ECO:0007669"/>
    <property type="project" value="TreeGrafter"/>
</dbReference>
<keyword evidence="3" id="KW-1185">Reference proteome</keyword>
<dbReference type="InterPro" id="IPR016181">
    <property type="entry name" value="Acyl_CoA_acyltransferase"/>
</dbReference>
<accession>A0A0R0C8B0</accession>
<name>A0A0R0C8B0_9GAMM</name>
<protein>
    <submittedName>
        <fullName evidence="2">Acetyltransferase</fullName>
    </submittedName>
</protein>
<dbReference type="EMBL" id="LDJI01000029">
    <property type="protein sequence ID" value="KRG62730.1"/>
    <property type="molecule type" value="Genomic_DNA"/>
</dbReference>
<dbReference type="Pfam" id="PF13302">
    <property type="entry name" value="Acetyltransf_3"/>
    <property type="match status" value="1"/>
</dbReference>
<dbReference type="Proteomes" id="UP000050864">
    <property type="component" value="Unassembled WGS sequence"/>
</dbReference>
<dbReference type="GO" id="GO:1990189">
    <property type="term" value="F:protein N-terminal-serine acetyltransferase activity"/>
    <property type="evidence" value="ECO:0007669"/>
    <property type="project" value="TreeGrafter"/>
</dbReference>
<dbReference type="GO" id="GO:0005737">
    <property type="term" value="C:cytoplasm"/>
    <property type="evidence" value="ECO:0007669"/>
    <property type="project" value="TreeGrafter"/>
</dbReference>
<dbReference type="AlphaFoldDB" id="A0A0R0C8B0"/>
<dbReference type="STRING" id="405444.ABB26_15765"/>
<proteinExistence type="predicted"/>
<evidence type="ECO:0000313" key="3">
    <source>
        <dbReference type="Proteomes" id="UP000050864"/>
    </source>
</evidence>
<dbReference type="InterPro" id="IPR051908">
    <property type="entry name" value="Ribosomal_N-acetyltransferase"/>
</dbReference>